<feature type="compositionally biased region" description="Pro residues" evidence="4">
    <location>
        <begin position="423"/>
        <end position="433"/>
    </location>
</feature>
<sequence length="540" mass="56564">MEPLLLIPLLFVCIAFQEVSPSQAILKKSAGSCSYNGQILHPGDIHVSEDDPCERCFCRNGILRCRIRQCPPLDCPNPSIRPKKCCPICRTPKEPKTDPNLVPAVPVDVTTEASASISPQTVTIRLLPPPITPPPPPSENNGSSVTMKETTPPPSVSLTTPIVPPPPMPPTPPATIIKNGDPGVPGPPLPTPKSVPTITSPPPTLSPDGVCRVKCKKGPRGERGPPGRRGHRGKKGIRGSRGEKGERGEIGEPGAPGPIGPLGPVGPQGPSGLQGDPGPKGERGEMGPEGPRGKKGAKGLQGPMGLPGIDGLPGPVGPSGPQGIGMRGEPGLMGPQGHPGQNGQTGPAGPPGPTGPKGEPGETPIQGQIVIVPNESAMNKIRTEASIAYRMDDKKLYYRDDSSWNCLIKEDTLEEVKQNLIGPPGPPGLPGPRGPKGDKGDIGIMGDDGRLIQESECGNGIKELHEQCDDGNEDPHDGCIACRRAYCGDGYRRRDVEECDGRDFNGQTCQTAFPKLSTIGSLRCTHRCQIDTRGCTVVSS</sequence>
<dbReference type="GO" id="GO:0031012">
    <property type="term" value="C:extracellular matrix"/>
    <property type="evidence" value="ECO:0007669"/>
    <property type="project" value="TreeGrafter"/>
</dbReference>
<keyword evidence="2" id="KW-0677">Repeat</keyword>
<dbReference type="InterPro" id="IPR001007">
    <property type="entry name" value="VWF_dom"/>
</dbReference>
<name>A0A9Q1BAW7_HOLLE</name>
<dbReference type="Proteomes" id="UP001152320">
    <property type="component" value="Chromosome 23"/>
</dbReference>
<feature type="compositionally biased region" description="Pro residues" evidence="4">
    <location>
        <begin position="184"/>
        <end position="205"/>
    </location>
</feature>
<keyword evidence="3" id="KW-1015">Disulfide bond</keyword>
<evidence type="ECO:0000256" key="3">
    <source>
        <dbReference type="ARBA" id="ARBA00023157"/>
    </source>
</evidence>
<accession>A0A9Q1BAW7</accession>
<feature type="compositionally biased region" description="Basic residues" evidence="4">
    <location>
        <begin position="226"/>
        <end position="238"/>
    </location>
</feature>
<evidence type="ECO:0000256" key="4">
    <source>
        <dbReference type="SAM" id="MobiDB-lite"/>
    </source>
</evidence>
<organism evidence="7 8">
    <name type="scientific">Holothuria leucospilota</name>
    <name type="common">Black long sea cucumber</name>
    <name type="synonym">Mertensiothuria leucospilota</name>
    <dbReference type="NCBI Taxonomy" id="206669"/>
    <lineage>
        <taxon>Eukaryota</taxon>
        <taxon>Metazoa</taxon>
        <taxon>Echinodermata</taxon>
        <taxon>Eleutherozoa</taxon>
        <taxon>Echinozoa</taxon>
        <taxon>Holothuroidea</taxon>
        <taxon>Aspidochirotacea</taxon>
        <taxon>Aspidochirotida</taxon>
        <taxon>Holothuriidae</taxon>
        <taxon>Holothuria</taxon>
    </lineage>
</organism>
<evidence type="ECO:0000313" key="8">
    <source>
        <dbReference type="Proteomes" id="UP001152320"/>
    </source>
</evidence>
<feature type="signal peptide" evidence="5">
    <location>
        <begin position="1"/>
        <end position="24"/>
    </location>
</feature>
<dbReference type="GO" id="GO:0030198">
    <property type="term" value="P:extracellular matrix organization"/>
    <property type="evidence" value="ECO:0007669"/>
    <property type="project" value="TreeGrafter"/>
</dbReference>
<evidence type="ECO:0000256" key="2">
    <source>
        <dbReference type="ARBA" id="ARBA00022737"/>
    </source>
</evidence>
<comment type="caution">
    <text evidence="7">The sequence shown here is derived from an EMBL/GenBank/DDBJ whole genome shotgun (WGS) entry which is preliminary data.</text>
</comment>
<keyword evidence="8" id="KW-1185">Reference proteome</keyword>
<dbReference type="EMBL" id="JAIZAY010000023">
    <property type="protein sequence ID" value="KAJ8019925.1"/>
    <property type="molecule type" value="Genomic_DNA"/>
</dbReference>
<evidence type="ECO:0000256" key="1">
    <source>
        <dbReference type="ARBA" id="ARBA00022729"/>
    </source>
</evidence>
<evidence type="ECO:0000256" key="5">
    <source>
        <dbReference type="SAM" id="SignalP"/>
    </source>
</evidence>
<dbReference type="Pfam" id="PF23334">
    <property type="entry name" value="VWC2L_2nd"/>
    <property type="match status" value="1"/>
</dbReference>
<feature type="compositionally biased region" description="Pro residues" evidence="4">
    <location>
        <begin position="162"/>
        <end position="173"/>
    </location>
</feature>
<dbReference type="PANTHER" id="PTHR24023:SF1082">
    <property type="entry name" value="COLLAGEN TRIPLE HELIX REPEAT"/>
    <property type="match status" value="1"/>
</dbReference>
<feature type="region of interest" description="Disordered" evidence="4">
    <location>
        <begin position="419"/>
        <end position="439"/>
    </location>
</feature>
<proteinExistence type="predicted"/>
<keyword evidence="1 5" id="KW-0732">Signal</keyword>
<dbReference type="OrthoDB" id="291007at2759"/>
<dbReference type="Pfam" id="PF01391">
    <property type="entry name" value="Collagen"/>
    <property type="match status" value="2"/>
</dbReference>
<evidence type="ECO:0000313" key="7">
    <source>
        <dbReference type="EMBL" id="KAJ8019925.1"/>
    </source>
</evidence>
<dbReference type="AlphaFoldDB" id="A0A9Q1BAW7"/>
<feature type="compositionally biased region" description="Basic and acidic residues" evidence="4">
    <location>
        <begin position="240"/>
        <end position="250"/>
    </location>
</feature>
<reference evidence="7" key="1">
    <citation type="submission" date="2021-10" db="EMBL/GenBank/DDBJ databases">
        <title>Tropical sea cucumber genome reveals ecological adaptation and Cuvierian tubules defense mechanism.</title>
        <authorList>
            <person name="Chen T."/>
        </authorList>
    </citation>
    <scope>NUCLEOTIDE SEQUENCE</scope>
    <source>
        <strain evidence="7">Nanhai2018</strain>
        <tissue evidence="7">Muscle</tissue>
    </source>
</reference>
<dbReference type="PROSITE" id="PS50184">
    <property type="entry name" value="VWFC_2"/>
    <property type="match status" value="1"/>
</dbReference>
<dbReference type="PANTHER" id="PTHR24023">
    <property type="entry name" value="COLLAGEN ALPHA"/>
    <property type="match status" value="1"/>
</dbReference>
<dbReference type="SUPFAM" id="SSF57603">
    <property type="entry name" value="FnI-like domain"/>
    <property type="match status" value="1"/>
</dbReference>
<dbReference type="PROSITE" id="PS01208">
    <property type="entry name" value="VWFC_1"/>
    <property type="match status" value="1"/>
</dbReference>
<evidence type="ECO:0000259" key="6">
    <source>
        <dbReference type="PROSITE" id="PS50184"/>
    </source>
</evidence>
<dbReference type="GO" id="GO:0030020">
    <property type="term" value="F:extracellular matrix structural constituent conferring tensile strength"/>
    <property type="evidence" value="ECO:0007669"/>
    <property type="project" value="TreeGrafter"/>
</dbReference>
<dbReference type="Gene3D" id="6.20.200.20">
    <property type="match status" value="1"/>
</dbReference>
<dbReference type="InterPro" id="IPR011936">
    <property type="entry name" value="Myxo_disulph_rpt"/>
</dbReference>
<feature type="region of interest" description="Disordered" evidence="4">
    <location>
        <begin position="116"/>
        <end position="364"/>
    </location>
</feature>
<feature type="compositionally biased region" description="Polar residues" evidence="4">
    <location>
        <begin position="139"/>
        <end position="149"/>
    </location>
</feature>
<feature type="chain" id="PRO_5040369389" evidence="5">
    <location>
        <begin position="25"/>
        <end position="540"/>
    </location>
</feature>
<dbReference type="InterPro" id="IPR050149">
    <property type="entry name" value="Collagen_superfamily"/>
</dbReference>
<dbReference type="SMART" id="SM00214">
    <property type="entry name" value="VWC"/>
    <property type="match status" value="1"/>
</dbReference>
<feature type="domain" description="VWFC" evidence="6">
    <location>
        <begin position="31"/>
        <end position="90"/>
    </location>
</feature>
<dbReference type="InterPro" id="IPR008160">
    <property type="entry name" value="Collagen"/>
</dbReference>
<dbReference type="NCBIfam" id="TIGR02232">
    <property type="entry name" value="myxo_disulf_rpt"/>
    <property type="match status" value="1"/>
</dbReference>
<dbReference type="GO" id="GO:0005615">
    <property type="term" value="C:extracellular space"/>
    <property type="evidence" value="ECO:0007669"/>
    <property type="project" value="TreeGrafter"/>
</dbReference>
<protein>
    <submittedName>
        <fullName evidence="7">Acetylcholinesterase collagenic tail peptide</fullName>
    </submittedName>
</protein>
<feature type="compositionally biased region" description="Pro residues" evidence="4">
    <location>
        <begin position="127"/>
        <end position="138"/>
    </location>
</feature>
<gene>
    <name evidence="7" type="ORF">HOLleu_41712</name>
</gene>